<dbReference type="EMBL" id="NCKW01016499">
    <property type="protein sequence ID" value="POM60963.1"/>
    <property type="molecule type" value="Genomic_DNA"/>
</dbReference>
<reference evidence="2 3" key="1">
    <citation type="journal article" date="2017" name="Genome Biol. Evol.">
        <title>Phytophthora megakarya and P. palmivora, closely related causal agents of cacao black pod rot, underwent increases in genome sizes and gene numbers by different mechanisms.</title>
        <authorList>
            <person name="Ali S.S."/>
            <person name="Shao J."/>
            <person name="Lary D.J."/>
            <person name="Kronmiller B."/>
            <person name="Shen D."/>
            <person name="Strem M.D."/>
            <person name="Amoako-Attah I."/>
            <person name="Akrofi A.Y."/>
            <person name="Begoude B.A."/>
            <person name="Ten Hoopen G.M."/>
            <person name="Coulibaly K."/>
            <person name="Kebe B.I."/>
            <person name="Melnick R.L."/>
            <person name="Guiltinan M.J."/>
            <person name="Tyler B.M."/>
            <person name="Meinhardt L.W."/>
            <person name="Bailey B.A."/>
        </authorList>
    </citation>
    <scope>NUCLEOTIDE SEQUENCE [LARGE SCALE GENOMIC DNA]</scope>
    <source>
        <strain evidence="3">sbr112.9</strain>
    </source>
</reference>
<name>A0A2P4X5Y0_9STRA</name>
<evidence type="ECO:0000313" key="3">
    <source>
        <dbReference type="Proteomes" id="UP000237271"/>
    </source>
</evidence>
<accession>A0A2P4X5Y0</accession>
<comment type="caution">
    <text evidence="2">The sequence shown here is derived from an EMBL/GenBank/DDBJ whole genome shotgun (WGS) entry which is preliminary data.</text>
</comment>
<keyword evidence="3" id="KW-1185">Reference proteome</keyword>
<evidence type="ECO:0000313" key="2">
    <source>
        <dbReference type="EMBL" id="POM60963.1"/>
    </source>
</evidence>
<dbReference type="OrthoDB" id="10257471at2759"/>
<evidence type="ECO:0000256" key="1">
    <source>
        <dbReference type="SAM" id="MobiDB-lite"/>
    </source>
</evidence>
<dbReference type="Proteomes" id="UP000237271">
    <property type="component" value="Unassembled WGS sequence"/>
</dbReference>
<protein>
    <submittedName>
        <fullName evidence="2">Uncharacterized protein</fullName>
    </submittedName>
</protein>
<feature type="region of interest" description="Disordered" evidence="1">
    <location>
        <begin position="99"/>
        <end position="125"/>
    </location>
</feature>
<gene>
    <name evidence="2" type="ORF">PHPALM_30097</name>
</gene>
<dbReference type="AlphaFoldDB" id="A0A2P4X5Y0"/>
<sequence>MKRKARSDAAPPRSSSRRRRASASPPASPHEERDENIEPVPVPIQEAPRGPGRAVVTRERALYFATGERAPIAADEEDESWPGYFATARELGDNRQAAQAARKQRQQGEQLEEETPKVVWTPKRPARSSVLTADNMVQRLRDLALQTLAEHVEQLPTLAYIDATARHQVARAVVKLRRLKPEVLPLFIFPGVTEIDIPDCSNIDEETLIRLLKECAAHGLDLTVLRLGLCGRCVSDGVVEELGDSLKSVEQLQMLDVKH</sequence>
<organism evidence="2 3">
    <name type="scientific">Phytophthora palmivora</name>
    <dbReference type="NCBI Taxonomy" id="4796"/>
    <lineage>
        <taxon>Eukaryota</taxon>
        <taxon>Sar</taxon>
        <taxon>Stramenopiles</taxon>
        <taxon>Oomycota</taxon>
        <taxon>Peronosporomycetes</taxon>
        <taxon>Peronosporales</taxon>
        <taxon>Peronosporaceae</taxon>
        <taxon>Phytophthora</taxon>
    </lineage>
</organism>
<proteinExistence type="predicted"/>
<feature type="region of interest" description="Disordered" evidence="1">
    <location>
        <begin position="1"/>
        <end position="54"/>
    </location>
</feature>